<evidence type="ECO:0000313" key="1">
    <source>
        <dbReference type="EMBL" id="MCD2491178.1"/>
    </source>
</evidence>
<accession>A0AAP2RH57</accession>
<dbReference type="Proteomes" id="UP001299265">
    <property type="component" value="Unassembled WGS sequence"/>
</dbReference>
<dbReference type="EMBL" id="JAJNOR010000001">
    <property type="protein sequence ID" value="MCD2491178.1"/>
    <property type="molecule type" value="Genomic_DNA"/>
</dbReference>
<proteinExistence type="predicted"/>
<organism evidence="1 2">
    <name type="scientific">Lientehia hominis</name>
    <dbReference type="NCBI Taxonomy" id="2897778"/>
    <lineage>
        <taxon>Bacteria</taxon>
        <taxon>Bacillati</taxon>
        <taxon>Bacillota</taxon>
        <taxon>Clostridia</taxon>
        <taxon>Lachnospirales</taxon>
        <taxon>Lachnospiraceae</taxon>
        <taxon>Lientehia</taxon>
    </lineage>
</organism>
<reference evidence="1 2" key="1">
    <citation type="submission" date="2021-11" db="EMBL/GenBank/DDBJ databases">
        <title>Lacrimispora sp. nov. NSJ-141 isolated from human feces.</title>
        <authorList>
            <person name="Abdugheni R."/>
        </authorList>
    </citation>
    <scope>NUCLEOTIDE SEQUENCE [LARGE SCALE GENOMIC DNA]</scope>
    <source>
        <strain evidence="1 2">NSJ-141</strain>
    </source>
</reference>
<name>A0AAP2RH57_9FIRM</name>
<protein>
    <submittedName>
        <fullName evidence="1">DUF5685 family protein</fullName>
    </submittedName>
</protein>
<dbReference type="InterPro" id="IPR043740">
    <property type="entry name" value="DUF5685"/>
</dbReference>
<sequence>MIKTTKACCYGTVDDDTREGVHMFGYVTINKPELKIKDFQRYQGYYCGLCRSLRMRYGFTGQLALNYDMVFLAALLTGLYEGGEFLSMRRCALHPTAKHMSIQNPYIDYAADMTVLLTYHNLLDDWMDDRNVGCLAAARILKKDCASLREKYPRQWNSMVEYLKKLHAYEEKKGKSLDTAARFTGEMLGELLVFKEDEWAASLRRIGFYLGKFIYLMDAYEDLEEDEKKDRYNPLREMKEKEEFDVWCGQVLTMMMAECSREFERLPILKDIDILRNILYAGVWTKYDIIKKKRAERTGE</sequence>
<dbReference type="AlphaFoldDB" id="A0AAP2RH57"/>
<evidence type="ECO:0000313" key="2">
    <source>
        <dbReference type="Proteomes" id="UP001299265"/>
    </source>
</evidence>
<dbReference type="Pfam" id="PF18937">
    <property type="entry name" value="DUF5685"/>
    <property type="match status" value="1"/>
</dbReference>
<comment type="caution">
    <text evidence="1">The sequence shown here is derived from an EMBL/GenBank/DDBJ whole genome shotgun (WGS) entry which is preliminary data.</text>
</comment>
<keyword evidence="2" id="KW-1185">Reference proteome</keyword>
<gene>
    <name evidence="1" type="ORF">LQE92_00875</name>
</gene>
<dbReference type="RefSeq" id="WP_231061129.1">
    <property type="nucleotide sequence ID" value="NZ_JAJNOR010000001.1"/>
</dbReference>